<accession>A0A5T1ZB33</accession>
<name>A0A5T1ZB33_CAMCO</name>
<dbReference type="AlphaFoldDB" id="A0A5T1ZB33"/>
<gene>
    <name evidence="1" type="ORF">F3L88_09395</name>
</gene>
<protein>
    <submittedName>
        <fullName evidence="1">DNA repair protein Rad50</fullName>
    </submittedName>
</protein>
<organism evidence="1">
    <name type="scientific">Campylobacter coli</name>
    <dbReference type="NCBI Taxonomy" id="195"/>
    <lineage>
        <taxon>Bacteria</taxon>
        <taxon>Pseudomonadati</taxon>
        <taxon>Campylobacterota</taxon>
        <taxon>Epsilonproteobacteria</taxon>
        <taxon>Campylobacterales</taxon>
        <taxon>Campylobacteraceae</taxon>
        <taxon>Campylobacter</taxon>
    </lineage>
</organism>
<sequence length="201" mass="23826">MSDTIILDILLEKYNNAKYKKVGNCIKLHYQYHDVNVNLYFDGYDKNYPPTSIILAMDKSYYITSFNVDNFDEKNQYLDKIPDPILNLIKDENNKLTSFYNEMRKRIKEDNFQNISYSSDIVFNNTMQCNKNKENGNPFFHYIRATAMTPEHFKKLFHSMNISKEILTKIQQAGFTIVTTSDPNKRKNFHEELKNKEILTD</sequence>
<proteinExistence type="predicted"/>
<comment type="caution">
    <text evidence="1">The sequence shown here is derived from an EMBL/GenBank/DDBJ whole genome shotgun (WGS) entry which is preliminary data.</text>
</comment>
<dbReference type="EMBL" id="AAKTXD010000069">
    <property type="protein sequence ID" value="ECV6732759.1"/>
    <property type="molecule type" value="Genomic_DNA"/>
</dbReference>
<dbReference type="RefSeq" id="WP_057991735.1">
    <property type="nucleotide sequence ID" value="NZ_CP018901.1"/>
</dbReference>
<reference evidence="1" key="1">
    <citation type="submission" date="2019-09" db="EMBL/GenBank/DDBJ databases">
        <authorList>
            <consortium name="NARMS: The National Antimicrobial Resistance Monitoring System"/>
        </authorList>
    </citation>
    <scope>NUCLEOTIDE SEQUENCE</scope>
    <source>
        <strain evidence="1">FSIS11924629</strain>
    </source>
</reference>
<evidence type="ECO:0000313" key="1">
    <source>
        <dbReference type="EMBL" id="ECV6732759.1"/>
    </source>
</evidence>